<protein>
    <submittedName>
        <fullName evidence="1">Uncharacterized protein</fullName>
    </submittedName>
</protein>
<dbReference type="EMBL" id="SRMF01000019">
    <property type="protein sequence ID" value="TGG89399.1"/>
    <property type="molecule type" value="Genomic_DNA"/>
</dbReference>
<keyword evidence="2" id="KW-1185">Reference proteome</keyword>
<dbReference type="RefSeq" id="WP_135485077.1">
    <property type="nucleotide sequence ID" value="NZ_SRMF01000019.1"/>
</dbReference>
<organism evidence="1 2">
    <name type="scientific">Natronospirillum operosum</name>
    <dbReference type="NCBI Taxonomy" id="2759953"/>
    <lineage>
        <taxon>Bacteria</taxon>
        <taxon>Pseudomonadati</taxon>
        <taxon>Pseudomonadota</taxon>
        <taxon>Gammaproteobacteria</taxon>
        <taxon>Oceanospirillales</taxon>
        <taxon>Natronospirillaceae</taxon>
        <taxon>Natronospirillum</taxon>
    </lineage>
</organism>
<comment type="caution">
    <text evidence="1">The sequence shown here is derived from an EMBL/GenBank/DDBJ whole genome shotgun (WGS) entry which is preliminary data.</text>
</comment>
<evidence type="ECO:0000313" key="2">
    <source>
        <dbReference type="Proteomes" id="UP000297475"/>
    </source>
</evidence>
<dbReference type="Proteomes" id="UP000297475">
    <property type="component" value="Unassembled WGS sequence"/>
</dbReference>
<sequence length="372" mass="42256">MTIATNGLPSNLLNWVKGNAEAGLPVIDDQVFQQIDQLTNADQVRFSSRAQFLFNIQSHAHTLNEQERDEFVDLLAQVDQPLFDQDLLEYIRNPTVPVFAEPAEMYQSKTGLSDEVPTEPIIVVASAARVFNGGHTSSIGQFNPDSGRLQARFAELSEQAFNELDQQDATTVTETVKHALEYGNRLLNSAESLFHSNYEFARVEHILQSLPVSDALKAGFGELINDARSAQNRMLARYQQAQEQKLTTMPRFRDVLLADIESVAEIISVNTRLQNFLAHPDQDILDAGSYFRRLLDDASYLNKLSEREMERLFDHYAHQRAEDERIFVERDWLGESLPQYVPESYEEEVHQTQELTRQFIDALATYAQVASA</sequence>
<reference evidence="1 2" key="1">
    <citation type="submission" date="2019-04" db="EMBL/GenBank/DDBJ databases">
        <title>Natronospirillum operosus gen. nov., sp. nov., a haloalkaliphilic satellite isolated from decaying biomass of laboratory culture of cyanobacterium Geitlerinema sp. and proposal of Natronospirillaceae fam. nov. and Saccharospirillaceae fam. nov.</title>
        <authorList>
            <person name="Kevbrin V."/>
            <person name="Boltyanskaya Y."/>
            <person name="Koziaeva V."/>
            <person name="Grouzdev D.S."/>
            <person name="Park M."/>
            <person name="Cho J."/>
        </authorList>
    </citation>
    <scope>NUCLEOTIDE SEQUENCE [LARGE SCALE GENOMIC DNA]</scope>
    <source>
        <strain evidence="1 2">G-116</strain>
    </source>
</reference>
<name>A0A4Z0W498_9GAMM</name>
<proteinExistence type="predicted"/>
<dbReference type="AlphaFoldDB" id="A0A4Z0W498"/>
<evidence type="ECO:0000313" key="1">
    <source>
        <dbReference type="EMBL" id="TGG89399.1"/>
    </source>
</evidence>
<accession>A0A4Z0W498</accession>
<gene>
    <name evidence="1" type="ORF">E4656_19885</name>
</gene>